<comment type="cofactor">
    <cofactor evidence="7">
        <name>Mg(2+)</name>
        <dbReference type="ChEBI" id="CHEBI:18420"/>
    </cofactor>
    <text evidence="7">Binds 1 Mg(2+) ion per subunit.</text>
</comment>
<evidence type="ECO:0000256" key="5">
    <source>
        <dbReference type="ARBA" id="ARBA00022840"/>
    </source>
</evidence>
<organism evidence="9 12">
    <name type="scientific">Heyndrickxia coagulans</name>
    <name type="common">Weizmannia coagulans</name>
    <dbReference type="NCBI Taxonomy" id="1398"/>
    <lineage>
        <taxon>Bacteria</taxon>
        <taxon>Bacillati</taxon>
        <taxon>Bacillota</taxon>
        <taxon>Bacilli</taxon>
        <taxon>Bacillales</taxon>
        <taxon>Bacillaceae</taxon>
        <taxon>Heyndrickxia</taxon>
    </lineage>
</organism>
<feature type="binding site" evidence="7">
    <location>
        <position position="117"/>
    </location>
    <ligand>
        <name>ATP</name>
        <dbReference type="ChEBI" id="CHEBI:30616"/>
    </ligand>
</feature>
<dbReference type="EMBL" id="JASUZX010000001">
    <property type="protein sequence ID" value="MDL5041017.1"/>
    <property type="molecule type" value="Genomic_DNA"/>
</dbReference>
<dbReference type="Pfam" id="PF01202">
    <property type="entry name" value="SKI"/>
    <property type="match status" value="1"/>
</dbReference>
<dbReference type="GeneID" id="93259534"/>
<evidence type="ECO:0000313" key="9">
    <source>
        <dbReference type="EMBL" id="KWZ79627.1"/>
    </source>
</evidence>
<dbReference type="GO" id="GO:0000287">
    <property type="term" value="F:magnesium ion binding"/>
    <property type="evidence" value="ECO:0007669"/>
    <property type="project" value="UniProtKB-UniRule"/>
</dbReference>
<dbReference type="InterPro" id="IPR027417">
    <property type="entry name" value="P-loop_NTPase"/>
</dbReference>
<feature type="binding site" evidence="7">
    <location>
        <position position="135"/>
    </location>
    <ligand>
        <name>substrate</name>
    </ligand>
</feature>
<dbReference type="PANTHER" id="PTHR21087:SF16">
    <property type="entry name" value="SHIKIMATE KINASE 1, CHLOROPLASTIC"/>
    <property type="match status" value="1"/>
</dbReference>
<evidence type="ECO:0000256" key="6">
    <source>
        <dbReference type="ARBA" id="ARBA00023141"/>
    </source>
</evidence>
<dbReference type="Proteomes" id="UP000070376">
    <property type="component" value="Unassembled WGS sequence"/>
</dbReference>
<evidence type="ECO:0000256" key="2">
    <source>
        <dbReference type="ARBA" id="ARBA00022679"/>
    </source>
</evidence>
<comment type="function">
    <text evidence="7">Catalyzes the specific phosphorylation of the 3-hydroxyl group of shikimic acid using ATP as a cosubstrate.</text>
</comment>
<evidence type="ECO:0000256" key="7">
    <source>
        <dbReference type="HAMAP-Rule" id="MF_00109"/>
    </source>
</evidence>
<dbReference type="Gene3D" id="3.40.50.300">
    <property type="entry name" value="P-loop containing nucleotide triphosphate hydrolases"/>
    <property type="match status" value="1"/>
</dbReference>
<keyword evidence="4 7" id="KW-0418">Kinase</keyword>
<gene>
    <name evidence="7" type="primary">aroK</name>
    <name evidence="9" type="ORF">HMPREF3213_02731</name>
    <name evidence="10" type="ORF">QN341_07960</name>
    <name evidence="8" type="ORF">SB48_HM08orf02883</name>
</gene>
<protein>
    <recommendedName>
        <fullName evidence="7">Shikimate kinase</fullName>
        <shortName evidence="7">SK</shortName>
        <ecNumber evidence="7">2.7.1.71</ecNumber>
    </recommendedName>
</protein>
<feature type="binding site" evidence="7">
    <location>
        <position position="58"/>
    </location>
    <ligand>
        <name>substrate</name>
    </ligand>
</feature>
<dbReference type="PRINTS" id="PR01100">
    <property type="entry name" value="SHIKIMTKNASE"/>
</dbReference>
<feature type="binding site" evidence="7">
    <location>
        <position position="16"/>
    </location>
    <ligand>
        <name>Mg(2+)</name>
        <dbReference type="ChEBI" id="CHEBI:18420"/>
    </ligand>
</feature>
<reference evidence="11" key="2">
    <citation type="submission" date="2015-01" db="EMBL/GenBank/DDBJ databases">
        <title>Comparative genome analysis of Bacillus coagulans HM-08, Clostridium butyricum HM-68, Bacillus subtilis HM-66 and Bacillus paralicheniformis BL-09.</title>
        <authorList>
            <person name="Zhang H."/>
        </authorList>
    </citation>
    <scope>NUCLEOTIDE SEQUENCE [LARGE SCALE GENOMIC DNA]</scope>
    <source>
        <strain evidence="11">HM-08</strain>
    </source>
</reference>
<dbReference type="PATRIC" id="fig|1398.18.peg.1831"/>
<accession>A0A0C5C306</accession>
<comment type="subunit">
    <text evidence="7">Monomer.</text>
</comment>
<comment type="subcellular location">
    <subcellularLocation>
        <location evidence="7">Cytoplasm</location>
    </subcellularLocation>
</comment>
<feature type="binding site" evidence="7">
    <location>
        <position position="79"/>
    </location>
    <ligand>
        <name>substrate</name>
    </ligand>
</feature>
<evidence type="ECO:0000256" key="1">
    <source>
        <dbReference type="ARBA" id="ARBA00022605"/>
    </source>
</evidence>
<evidence type="ECO:0000256" key="4">
    <source>
        <dbReference type="ARBA" id="ARBA00022777"/>
    </source>
</evidence>
<evidence type="ECO:0000313" key="10">
    <source>
        <dbReference type="EMBL" id="MDL5041017.1"/>
    </source>
</evidence>
<dbReference type="SUPFAM" id="SSF52540">
    <property type="entry name" value="P-loop containing nucleoside triphosphate hydrolases"/>
    <property type="match status" value="1"/>
</dbReference>
<dbReference type="GO" id="GO:0008652">
    <property type="term" value="P:amino acid biosynthetic process"/>
    <property type="evidence" value="ECO:0007669"/>
    <property type="project" value="UniProtKB-KW"/>
</dbReference>
<proteinExistence type="inferred from homology"/>
<dbReference type="InterPro" id="IPR000623">
    <property type="entry name" value="Shikimate_kinase/TSH1"/>
</dbReference>
<keyword evidence="7" id="KW-0963">Cytoplasm</keyword>
<feature type="binding site" evidence="7">
    <location>
        <begin position="12"/>
        <end position="17"/>
    </location>
    <ligand>
        <name>ATP</name>
        <dbReference type="ChEBI" id="CHEBI:30616"/>
    </ligand>
</feature>
<dbReference type="AlphaFoldDB" id="A0A0C5C306"/>
<dbReference type="GO" id="GO:0005829">
    <property type="term" value="C:cytosol"/>
    <property type="evidence" value="ECO:0007669"/>
    <property type="project" value="TreeGrafter"/>
</dbReference>
<dbReference type="PANTHER" id="PTHR21087">
    <property type="entry name" value="SHIKIMATE KINASE"/>
    <property type="match status" value="1"/>
</dbReference>
<keyword evidence="3 7" id="KW-0547">Nucleotide-binding</keyword>
<feature type="binding site" evidence="7">
    <location>
        <position position="34"/>
    </location>
    <ligand>
        <name>substrate</name>
    </ligand>
</feature>
<sequence length="185" mass="20153">MNKRIYLTGFMGAGKTTVGHALASLLGSRATDLDRWIEEEEGMPPAAIFAVKGEAYFRRKETEMLKRATSLAGVIMTGGGIVMREENVCLLKRDGVTVFLDCDPEILVSRIQNDPSRPVAAGRTKEEIISLYKKRRPFYLSCADLVIDTTGKSVAEIVAEISGRIKTEAFGYTGACKDGGANVDK</sequence>
<keyword evidence="7" id="KW-0460">Magnesium</keyword>
<dbReference type="Proteomes" id="UP001223084">
    <property type="component" value="Unassembled WGS sequence"/>
</dbReference>
<evidence type="ECO:0000313" key="11">
    <source>
        <dbReference type="Proteomes" id="UP000032024"/>
    </source>
</evidence>
<reference evidence="12" key="4">
    <citation type="submission" date="2016-01" db="EMBL/GenBank/DDBJ databases">
        <authorList>
            <person name="Mitreva M."/>
            <person name="Pepin K.H."/>
            <person name="Mihindukulasuriya K.A."/>
            <person name="Fulton R."/>
            <person name="Fronick C."/>
            <person name="O'Laughlin M."/>
            <person name="Miner T."/>
            <person name="Herter B."/>
            <person name="Rosa B.A."/>
            <person name="Cordes M."/>
            <person name="Tomlinson C."/>
            <person name="Wollam A."/>
            <person name="Palsikar V.B."/>
            <person name="Mardis E.R."/>
            <person name="Wilson R.K."/>
        </authorList>
    </citation>
    <scope>NUCLEOTIDE SEQUENCE [LARGE SCALE GENOMIC DNA]</scope>
    <source>
        <strain evidence="12">GED7749B</strain>
    </source>
</reference>
<keyword evidence="5 7" id="KW-0067">ATP-binding</keyword>
<keyword evidence="11" id="KW-1185">Reference proteome</keyword>
<keyword evidence="1 7" id="KW-0028">Amino-acid biosynthesis</keyword>
<keyword evidence="7" id="KW-0479">Metal-binding</keyword>
<dbReference type="HAMAP" id="MF_00109">
    <property type="entry name" value="Shikimate_kinase"/>
    <property type="match status" value="1"/>
</dbReference>
<dbReference type="InterPro" id="IPR031322">
    <property type="entry name" value="Shikimate/glucono_kinase"/>
</dbReference>
<dbReference type="GO" id="GO:0009423">
    <property type="term" value="P:chorismate biosynthetic process"/>
    <property type="evidence" value="ECO:0007669"/>
    <property type="project" value="UniProtKB-UniRule"/>
</dbReference>
<reference evidence="10" key="5">
    <citation type="submission" date="2023-06" db="EMBL/GenBank/DDBJ databases">
        <title>Probiogenomic evaluation and L lactic producing Weizmannia coaggulans BKMTCR2-2 from tree bark.</title>
        <authorList>
            <person name="Mahittikon J."/>
            <person name="Tanasupawat S."/>
        </authorList>
    </citation>
    <scope>NUCLEOTIDE SEQUENCE</scope>
    <source>
        <strain evidence="10">BKMTCR2-2</strain>
    </source>
</reference>
<evidence type="ECO:0000256" key="3">
    <source>
        <dbReference type="ARBA" id="ARBA00022741"/>
    </source>
</evidence>
<dbReference type="GO" id="GO:0004765">
    <property type="term" value="F:shikimate kinase activity"/>
    <property type="evidence" value="ECO:0007669"/>
    <property type="project" value="UniProtKB-UniRule"/>
</dbReference>
<evidence type="ECO:0000313" key="12">
    <source>
        <dbReference type="Proteomes" id="UP000070376"/>
    </source>
</evidence>
<comment type="caution">
    <text evidence="7">Lacks conserved residue(s) required for the propagation of feature annotation.</text>
</comment>
<dbReference type="EC" id="2.7.1.71" evidence="7"/>
<dbReference type="STRING" id="1398.AB434_3453"/>
<reference evidence="8" key="1">
    <citation type="submission" date="2015-01" db="EMBL/GenBank/DDBJ databases">
        <title>Comparative genome analysis of Bacillus coagulans HM-08, Clostridium butyricum HM-68, Bacillus subtilis HM-66 and Bacillus licheniformis BL-09.</title>
        <authorList>
            <person name="Zhang H."/>
        </authorList>
    </citation>
    <scope>NUCLEOTIDE SEQUENCE [LARGE SCALE GENOMIC DNA]</scope>
    <source>
        <strain evidence="8">HM-08</strain>
    </source>
</reference>
<dbReference type="GO" id="GO:0009073">
    <property type="term" value="P:aromatic amino acid family biosynthetic process"/>
    <property type="evidence" value="ECO:0007669"/>
    <property type="project" value="UniProtKB-KW"/>
</dbReference>
<dbReference type="CDD" id="cd00464">
    <property type="entry name" value="SK"/>
    <property type="match status" value="1"/>
</dbReference>
<evidence type="ECO:0000313" key="8">
    <source>
        <dbReference type="EMBL" id="AJO22618.1"/>
    </source>
</evidence>
<dbReference type="EMBL" id="CP010525">
    <property type="protein sequence ID" value="AJO22618.1"/>
    <property type="molecule type" value="Genomic_DNA"/>
</dbReference>
<keyword evidence="6 7" id="KW-0057">Aromatic amino acid biosynthesis</keyword>
<dbReference type="GO" id="GO:0005524">
    <property type="term" value="F:ATP binding"/>
    <property type="evidence" value="ECO:0007669"/>
    <property type="project" value="UniProtKB-UniRule"/>
</dbReference>
<dbReference type="EMBL" id="LRPN01000116">
    <property type="protein sequence ID" value="KWZ79627.1"/>
    <property type="molecule type" value="Genomic_DNA"/>
</dbReference>
<comment type="catalytic activity">
    <reaction evidence="7">
        <text>shikimate + ATP = 3-phosphoshikimate + ADP + H(+)</text>
        <dbReference type="Rhea" id="RHEA:13121"/>
        <dbReference type="ChEBI" id="CHEBI:15378"/>
        <dbReference type="ChEBI" id="CHEBI:30616"/>
        <dbReference type="ChEBI" id="CHEBI:36208"/>
        <dbReference type="ChEBI" id="CHEBI:145989"/>
        <dbReference type="ChEBI" id="CHEBI:456216"/>
        <dbReference type="EC" id="2.7.1.71"/>
    </reaction>
</comment>
<dbReference type="UniPathway" id="UPA00053">
    <property type="reaction ID" value="UER00088"/>
</dbReference>
<dbReference type="Proteomes" id="UP000032024">
    <property type="component" value="Chromosome"/>
</dbReference>
<reference evidence="9" key="3">
    <citation type="submission" date="2016-01" db="EMBL/GenBank/DDBJ databases">
        <authorList>
            <person name="Oliw E.H."/>
        </authorList>
    </citation>
    <scope>NUCLEOTIDE SEQUENCE [LARGE SCALE GENOMIC DNA]</scope>
    <source>
        <strain evidence="9">GED7749B</strain>
    </source>
</reference>
<comment type="pathway">
    <text evidence="7">Metabolic intermediate biosynthesis; chorismate biosynthesis; chorismate from D-erythrose 4-phosphate and phosphoenolpyruvate: step 5/7.</text>
</comment>
<dbReference type="RefSeq" id="WP_014098028.1">
    <property type="nucleotide sequence ID" value="NZ_CP010525.1"/>
</dbReference>
<comment type="similarity">
    <text evidence="7">Belongs to the shikimate kinase family.</text>
</comment>
<keyword evidence="2 7" id="KW-0808">Transferase</keyword>
<name>A0A0C5C306_HEYCO</name>